<keyword evidence="10" id="KW-1185">Reference proteome</keyword>
<comment type="similarity">
    <text evidence="2">Belongs to the SusD family.</text>
</comment>
<evidence type="ECO:0000256" key="3">
    <source>
        <dbReference type="ARBA" id="ARBA00022729"/>
    </source>
</evidence>
<accession>A0A363NT13</accession>
<comment type="subcellular location">
    <subcellularLocation>
        <location evidence="1">Cell outer membrane</location>
    </subcellularLocation>
</comment>
<dbReference type="Gene3D" id="1.25.40.390">
    <property type="match status" value="1"/>
</dbReference>
<keyword evidence="3 6" id="KW-0732">Signal</keyword>
<evidence type="ECO:0000259" key="8">
    <source>
        <dbReference type="Pfam" id="PF14322"/>
    </source>
</evidence>
<evidence type="ECO:0000256" key="2">
    <source>
        <dbReference type="ARBA" id="ARBA00006275"/>
    </source>
</evidence>
<feature type="signal peptide" evidence="6">
    <location>
        <begin position="1"/>
        <end position="21"/>
    </location>
</feature>
<protein>
    <submittedName>
        <fullName evidence="9">RagB/SusD family nutrient uptake outer membrane protein</fullName>
    </submittedName>
</protein>
<dbReference type="EMBL" id="QCXX01000003">
    <property type="protein sequence ID" value="PUV23952.1"/>
    <property type="molecule type" value="Genomic_DNA"/>
</dbReference>
<evidence type="ECO:0000256" key="5">
    <source>
        <dbReference type="ARBA" id="ARBA00023237"/>
    </source>
</evidence>
<keyword evidence="5" id="KW-0998">Cell outer membrane</keyword>
<dbReference type="Pfam" id="PF07980">
    <property type="entry name" value="SusD_RagB"/>
    <property type="match status" value="1"/>
</dbReference>
<evidence type="ECO:0000259" key="7">
    <source>
        <dbReference type="Pfam" id="PF07980"/>
    </source>
</evidence>
<dbReference type="Proteomes" id="UP000250831">
    <property type="component" value="Unassembled WGS sequence"/>
</dbReference>
<dbReference type="RefSeq" id="WP_108633881.1">
    <property type="nucleotide sequence ID" value="NZ_QCXX01000003.1"/>
</dbReference>
<sequence>MKKYFKVILITSMVWSSTSLLSCNKYLDKEEQSNISPKEAFKNFVNFQGYTEELYNCVVNFSNNYWTNSWNWGEDEITSTANNFHFVNKIDQGNFWGWQRESDGWGAGWMDQGDFTTNNNDVFANRAFRDLWSASWFGLRKISLGLENIDKLTEATQEEKDLIKGQLLFFRGWFHHRLMEYFGGMPYINYVLPSDEKLRLPRLSYQACADLAAADFREAANLLPIDWDNTTAGKRTLGKNQLRINKIMALAYLGKNYLWAGSPLMNLQSTGSKTYHADYCKKAAQAFGELLSLVESGQTNYALVPMANIHLNFYTTGQNWAMPGSTEAIFRGPYIDAWVSNWGTSKQYIPLEVGDGDLKFNPTANYVDYYGMKNGLPIKDITQSDAESGYNAEYPWKDRDPRFYKDIIFDGTKVIQGNMSASEEKNRYANLFTGGSYRDIRTGSQTGYVLRKFIPLTSNKYDQAYSYGTNLHIYVPYMRLADVYLMYAESAMMASNSATGKADNYGKTAVDAINIVRNRAGVGHVDSKFLSSAASLLPELRRERAVELAFEGHRFNDLRRWLLLTEAPYTQKKSVSFDRSGTFNTIDPSKNRVVNLKENMLLERKFTSKHYWLPLKVRDVNMYHEFYQNPGW</sequence>
<evidence type="ECO:0000256" key="4">
    <source>
        <dbReference type="ARBA" id="ARBA00023136"/>
    </source>
</evidence>
<evidence type="ECO:0000256" key="6">
    <source>
        <dbReference type="SAM" id="SignalP"/>
    </source>
</evidence>
<name>A0A363NT13_9SPHI</name>
<keyword evidence="4" id="KW-0472">Membrane</keyword>
<feature type="chain" id="PRO_5016909012" evidence="6">
    <location>
        <begin position="22"/>
        <end position="632"/>
    </location>
</feature>
<dbReference type="InterPro" id="IPR033985">
    <property type="entry name" value="SusD-like_N"/>
</dbReference>
<feature type="domain" description="RagB/SusD" evidence="7">
    <location>
        <begin position="327"/>
        <end position="632"/>
    </location>
</feature>
<organism evidence="9 10">
    <name type="scientific">Sphingobacterium athyrii</name>
    <dbReference type="NCBI Taxonomy" id="2152717"/>
    <lineage>
        <taxon>Bacteria</taxon>
        <taxon>Pseudomonadati</taxon>
        <taxon>Bacteroidota</taxon>
        <taxon>Sphingobacteriia</taxon>
        <taxon>Sphingobacteriales</taxon>
        <taxon>Sphingobacteriaceae</taxon>
        <taxon>Sphingobacterium</taxon>
    </lineage>
</organism>
<dbReference type="AlphaFoldDB" id="A0A363NT13"/>
<proteinExistence type="inferred from homology"/>
<dbReference type="SUPFAM" id="SSF48452">
    <property type="entry name" value="TPR-like"/>
    <property type="match status" value="1"/>
</dbReference>
<dbReference type="InterPro" id="IPR011990">
    <property type="entry name" value="TPR-like_helical_dom_sf"/>
</dbReference>
<dbReference type="InterPro" id="IPR012944">
    <property type="entry name" value="SusD_RagB_dom"/>
</dbReference>
<dbReference type="PROSITE" id="PS51257">
    <property type="entry name" value="PROKAR_LIPOPROTEIN"/>
    <property type="match status" value="1"/>
</dbReference>
<gene>
    <name evidence="9" type="ORF">DCO56_11240</name>
</gene>
<dbReference type="Pfam" id="PF14322">
    <property type="entry name" value="SusD-like_3"/>
    <property type="match status" value="1"/>
</dbReference>
<evidence type="ECO:0000313" key="10">
    <source>
        <dbReference type="Proteomes" id="UP000250831"/>
    </source>
</evidence>
<evidence type="ECO:0000256" key="1">
    <source>
        <dbReference type="ARBA" id="ARBA00004442"/>
    </source>
</evidence>
<reference evidence="9 10" key="1">
    <citation type="submission" date="2018-04" db="EMBL/GenBank/DDBJ databases">
        <title>Sphingobacterium sp. M46 Genome.</title>
        <authorList>
            <person name="Cheng J."/>
            <person name="Li Y."/>
        </authorList>
    </citation>
    <scope>NUCLEOTIDE SEQUENCE [LARGE SCALE GENOMIC DNA]</scope>
    <source>
        <strain evidence="9 10">M46</strain>
    </source>
</reference>
<dbReference type="GO" id="GO:0009279">
    <property type="term" value="C:cell outer membrane"/>
    <property type="evidence" value="ECO:0007669"/>
    <property type="project" value="UniProtKB-SubCell"/>
</dbReference>
<feature type="domain" description="SusD-like N-terminal" evidence="8">
    <location>
        <begin position="25"/>
        <end position="257"/>
    </location>
</feature>
<dbReference type="OrthoDB" id="5694214at2"/>
<comment type="caution">
    <text evidence="9">The sequence shown here is derived from an EMBL/GenBank/DDBJ whole genome shotgun (WGS) entry which is preliminary data.</text>
</comment>
<evidence type="ECO:0000313" key="9">
    <source>
        <dbReference type="EMBL" id="PUV23952.1"/>
    </source>
</evidence>